<dbReference type="Proteomes" id="UP000013827">
    <property type="component" value="Unassembled WGS sequence"/>
</dbReference>
<dbReference type="AlphaFoldDB" id="A0A0D3I558"/>
<dbReference type="RefSeq" id="XP_005758822.1">
    <property type="nucleotide sequence ID" value="XM_005758765.1"/>
</dbReference>
<dbReference type="HOGENOM" id="CLU_559526_0_0_1"/>
<reference evidence="1" key="2">
    <citation type="submission" date="2024-10" db="UniProtKB">
        <authorList>
            <consortium name="EnsemblProtists"/>
        </authorList>
    </citation>
    <scope>IDENTIFICATION</scope>
</reference>
<dbReference type="KEGG" id="ehx:EMIHUDRAFT_106891"/>
<evidence type="ECO:0000313" key="1">
    <source>
        <dbReference type="EnsemblProtists" id="EOD06393"/>
    </source>
</evidence>
<proteinExistence type="predicted"/>
<dbReference type="PaxDb" id="2903-EOD06393"/>
<evidence type="ECO:0000313" key="2">
    <source>
        <dbReference type="Proteomes" id="UP000013827"/>
    </source>
</evidence>
<dbReference type="GeneID" id="17252571"/>
<protein>
    <submittedName>
        <fullName evidence="1">Uncharacterized protein</fullName>
    </submittedName>
</protein>
<dbReference type="EnsemblProtists" id="EOD06393">
    <property type="protein sequence ID" value="EOD06393"/>
    <property type="gene ID" value="EMIHUDRAFT_106891"/>
</dbReference>
<name>A0A0D3I558_EMIH1</name>
<organism evidence="1 2">
    <name type="scientific">Emiliania huxleyi (strain CCMP1516)</name>
    <dbReference type="NCBI Taxonomy" id="280463"/>
    <lineage>
        <taxon>Eukaryota</taxon>
        <taxon>Haptista</taxon>
        <taxon>Haptophyta</taxon>
        <taxon>Prymnesiophyceae</taxon>
        <taxon>Isochrysidales</taxon>
        <taxon>Noelaerhabdaceae</taxon>
        <taxon>Emiliania</taxon>
    </lineage>
</organism>
<keyword evidence="2" id="KW-1185">Reference proteome</keyword>
<sequence>MLRVFGRRLRLAAPPAGTPAPMVCPLDLALTGTAWARFLNELLTCGLLDAAPFSSSAALQLAIDRLDVSPAALEVKEPDLLPVGGLAAAAALAGDAAHAQRGAPRRASAAASAARPAAAARAALAPCLAPLACTPLSTLEVEGDAPWTVIAYLSGMLGPCLGQAERDRAGSQVQLGAHLLASGCISAYGLPPSANPQLLASYFKDYVLALEGALPPSLCAPNVAGPQWLEEARDAATYLRDDAGRRSVEDKRLYLLAPGAPLLFSVLGDVRRGGEARDLVFDLATALLPDARMSAPTTPLATAVRRVEASLAPRRAVLAAASANGASPQSVVAALVEHAASLRSPSAVAATDTAPSRSGAYGGDGGGGLAFGSLDAEFSSAPFVDFERTILSSPCHTPDERAGIFDLALAGTLRSTLRILVNAPSAAALSRRRPCLGKLAELRPFLPEYLASAVTASRSAGGAPRPPPGVWSSRTGKRLGWRVAFALL</sequence>
<reference evidence="2" key="1">
    <citation type="journal article" date="2013" name="Nature">
        <title>Pan genome of the phytoplankton Emiliania underpins its global distribution.</title>
        <authorList>
            <person name="Read B.A."/>
            <person name="Kegel J."/>
            <person name="Klute M.J."/>
            <person name="Kuo A."/>
            <person name="Lefebvre S.C."/>
            <person name="Maumus F."/>
            <person name="Mayer C."/>
            <person name="Miller J."/>
            <person name="Monier A."/>
            <person name="Salamov A."/>
            <person name="Young J."/>
            <person name="Aguilar M."/>
            <person name="Claverie J.M."/>
            <person name="Frickenhaus S."/>
            <person name="Gonzalez K."/>
            <person name="Herman E.K."/>
            <person name="Lin Y.C."/>
            <person name="Napier J."/>
            <person name="Ogata H."/>
            <person name="Sarno A.F."/>
            <person name="Shmutz J."/>
            <person name="Schroeder D."/>
            <person name="de Vargas C."/>
            <person name="Verret F."/>
            <person name="von Dassow P."/>
            <person name="Valentin K."/>
            <person name="Van de Peer Y."/>
            <person name="Wheeler G."/>
            <person name="Dacks J.B."/>
            <person name="Delwiche C.F."/>
            <person name="Dyhrman S.T."/>
            <person name="Glockner G."/>
            <person name="John U."/>
            <person name="Richards T."/>
            <person name="Worden A.Z."/>
            <person name="Zhang X."/>
            <person name="Grigoriev I.V."/>
            <person name="Allen A.E."/>
            <person name="Bidle K."/>
            <person name="Borodovsky M."/>
            <person name="Bowler C."/>
            <person name="Brownlee C."/>
            <person name="Cock J.M."/>
            <person name="Elias M."/>
            <person name="Gladyshev V.N."/>
            <person name="Groth M."/>
            <person name="Guda C."/>
            <person name="Hadaegh A."/>
            <person name="Iglesias-Rodriguez M.D."/>
            <person name="Jenkins J."/>
            <person name="Jones B.M."/>
            <person name="Lawson T."/>
            <person name="Leese F."/>
            <person name="Lindquist E."/>
            <person name="Lobanov A."/>
            <person name="Lomsadze A."/>
            <person name="Malik S.B."/>
            <person name="Marsh M.E."/>
            <person name="Mackinder L."/>
            <person name="Mock T."/>
            <person name="Mueller-Roeber B."/>
            <person name="Pagarete A."/>
            <person name="Parker M."/>
            <person name="Probert I."/>
            <person name="Quesneville H."/>
            <person name="Raines C."/>
            <person name="Rensing S.A."/>
            <person name="Riano-Pachon D.M."/>
            <person name="Richier S."/>
            <person name="Rokitta S."/>
            <person name="Shiraiwa Y."/>
            <person name="Soanes D.M."/>
            <person name="van der Giezen M."/>
            <person name="Wahlund T.M."/>
            <person name="Williams B."/>
            <person name="Wilson W."/>
            <person name="Wolfe G."/>
            <person name="Wurch L.L."/>
        </authorList>
    </citation>
    <scope>NUCLEOTIDE SEQUENCE</scope>
</reference>
<accession>A0A0D3I558</accession>